<protein>
    <submittedName>
        <fullName evidence="2">Uncharacterized protein</fullName>
    </submittedName>
</protein>
<sequence length="112" mass="12805">MEPNGKSPPKTTTYHRSKMNSFSSLIINCDKIDEKCSQTDKSRYQQSSNYHLSDPQFSSQTSVKTTTKKSIDWSCDSIHENGCVQQRSSFSVQFSHYGKYHNNQSNCSYLTS</sequence>
<evidence type="ECO:0000256" key="1">
    <source>
        <dbReference type="SAM" id="MobiDB-lite"/>
    </source>
</evidence>
<dbReference type="AlphaFoldDB" id="A0A3M7RWF6"/>
<evidence type="ECO:0000313" key="2">
    <source>
        <dbReference type="EMBL" id="RNA27637.1"/>
    </source>
</evidence>
<dbReference type="Proteomes" id="UP000276133">
    <property type="component" value="Unassembled WGS sequence"/>
</dbReference>
<organism evidence="2 3">
    <name type="scientific">Brachionus plicatilis</name>
    <name type="common">Marine rotifer</name>
    <name type="synonym">Brachionus muelleri</name>
    <dbReference type="NCBI Taxonomy" id="10195"/>
    <lineage>
        <taxon>Eukaryota</taxon>
        <taxon>Metazoa</taxon>
        <taxon>Spiralia</taxon>
        <taxon>Gnathifera</taxon>
        <taxon>Rotifera</taxon>
        <taxon>Eurotatoria</taxon>
        <taxon>Monogononta</taxon>
        <taxon>Pseudotrocha</taxon>
        <taxon>Ploima</taxon>
        <taxon>Brachionidae</taxon>
        <taxon>Brachionus</taxon>
    </lineage>
</organism>
<accession>A0A3M7RWF6</accession>
<comment type="caution">
    <text evidence="2">The sequence shown here is derived from an EMBL/GenBank/DDBJ whole genome shotgun (WGS) entry which is preliminary data.</text>
</comment>
<name>A0A3M7RWF6_BRAPC</name>
<dbReference type="EMBL" id="REGN01002515">
    <property type="protein sequence ID" value="RNA27637.1"/>
    <property type="molecule type" value="Genomic_DNA"/>
</dbReference>
<gene>
    <name evidence="2" type="ORF">BpHYR1_014773</name>
</gene>
<evidence type="ECO:0000313" key="3">
    <source>
        <dbReference type="Proteomes" id="UP000276133"/>
    </source>
</evidence>
<keyword evidence="3" id="KW-1185">Reference proteome</keyword>
<reference evidence="2 3" key="1">
    <citation type="journal article" date="2018" name="Sci. Rep.">
        <title>Genomic signatures of local adaptation to the degree of environmental predictability in rotifers.</title>
        <authorList>
            <person name="Franch-Gras L."/>
            <person name="Hahn C."/>
            <person name="Garcia-Roger E.M."/>
            <person name="Carmona M.J."/>
            <person name="Serra M."/>
            <person name="Gomez A."/>
        </authorList>
    </citation>
    <scope>NUCLEOTIDE SEQUENCE [LARGE SCALE GENOMIC DNA]</scope>
    <source>
        <strain evidence="2">HYR1</strain>
    </source>
</reference>
<proteinExistence type="predicted"/>
<feature type="compositionally biased region" description="Polar residues" evidence="1">
    <location>
        <begin position="44"/>
        <end position="57"/>
    </location>
</feature>
<feature type="region of interest" description="Disordered" evidence="1">
    <location>
        <begin position="43"/>
        <end position="63"/>
    </location>
</feature>